<feature type="disulfide bond" evidence="5">
    <location>
        <begin position="235"/>
        <end position="245"/>
    </location>
</feature>
<feature type="domain" description="SRCR" evidence="6">
    <location>
        <begin position="58"/>
        <end position="162"/>
    </location>
</feature>
<gene>
    <name evidence="7" type="ORF">MAR_028053</name>
</gene>
<dbReference type="Pfam" id="PF00530">
    <property type="entry name" value="SRCR"/>
    <property type="match status" value="5"/>
</dbReference>
<keyword evidence="2" id="KW-0677">Repeat</keyword>
<dbReference type="EMBL" id="CP111013">
    <property type="protein sequence ID" value="WAQ95363.1"/>
    <property type="molecule type" value="Genomic_DNA"/>
</dbReference>
<dbReference type="InterPro" id="IPR001190">
    <property type="entry name" value="SRCR"/>
</dbReference>
<protein>
    <submittedName>
        <fullName evidence="7">DMBT1-like protein</fullName>
    </submittedName>
</protein>
<feature type="domain" description="SRCR" evidence="6">
    <location>
        <begin position="321"/>
        <end position="367"/>
    </location>
</feature>
<dbReference type="PROSITE" id="PS50287">
    <property type="entry name" value="SRCR_2"/>
    <property type="match status" value="5"/>
</dbReference>
<dbReference type="PRINTS" id="PR00258">
    <property type="entry name" value="SPERACTRCPTR"/>
</dbReference>
<feature type="non-terminal residue" evidence="7">
    <location>
        <position position="1"/>
    </location>
</feature>
<evidence type="ECO:0000313" key="8">
    <source>
        <dbReference type="Proteomes" id="UP001164746"/>
    </source>
</evidence>
<evidence type="ECO:0000256" key="3">
    <source>
        <dbReference type="ARBA" id="ARBA00023157"/>
    </source>
</evidence>
<dbReference type="PROSITE" id="PS00420">
    <property type="entry name" value="SRCR_1"/>
    <property type="match status" value="2"/>
</dbReference>
<feature type="domain" description="SRCR" evidence="6">
    <location>
        <begin position="165"/>
        <end position="267"/>
    </location>
</feature>
<feature type="disulfide bond" evidence="5">
    <location>
        <begin position="24"/>
        <end position="34"/>
    </location>
</feature>
<keyword evidence="8" id="KW-1185">Reference proteome</keyword>
<dbReference type="InterPro" id="IPR036772">
    <property type="entry name" value="SRCR-like_dom_sf"/>
</dbReference>
<evidence type="ECO:0000256" key="5">
    <source>
        <dbReference type="PROSITE-ProRule" id="PRU00196"/>
    </source>
</evidence>
<accession>A0ABY7DEK7</accession>
<comment type="caution">
    <text evidence="5">Lacks conserved residue(s) required for the propagation of feature annotation.</text>
</comment>
<dbReference type="SMART" id="SM00202">
    <property type="entry name" value="SR"/>
    <property type="match status" value="3"/>
</dbReference>
<dbReference type="PANTHER" id="PTHR19331:SF465">
    <property type="entry name" value="EGG PEPTIDE SPERACT RECEPTOR"/>
    <property type="match status" value="1"/>
</dbReference>
<evidence type="ECO:0000256" key="2">
    <source>
        <dbReference type="ARBA" id="ARBA00022737"/>
    </source>
</evidence>
<organism evidence="7 8">
    <name type="scientific">Mya arenaria</name>
    <name type="common">Soft-shell clam</name>
    <dbReference type="NCBI Taxonomy" id="6604"/>
    <lineage>
        <taxon>Eukaryota</taxon>
        <taxon>Metazoa</taxon>
        <taxon>Spiralia</taxon>
        <taxon>Lophotrochozoa</taxon>
        <taxon>Mollusca</taxon>
        <taxon>Bivalvia</taxon>
        <taxon>Autobranchia</taxon>
        <taxon>Heteroconchia</taxon>
        <taxon>Euheterodonta</taxon>
        <taxon>Imparidentia</taxon>
        <taxon>Neoheterodontei</taxon>
        <taxon>Myida</taxon>
        <taxon>Myoidea</taxon>
        <taxon>Myidae</taxon>
        <taxon>Mya</taxon>
    </lineage>
</organism>
<feature type="domain" description="SRCR" evidence="6">
    <location>
        <begin position="1"/>
        <end position="55"/>
    </location>
</feature>
<keyword evidence="3 5" id="KW-1015">Disulfide bond</keyword>
<keyword evidence="1" id="KW-0732">Signal</keyword>
<sequence length="367" mass="40463">HARFIPPSVYGPGTGTIWLDDIKCFGNETDIADCQHSEWGKSDCNHDEDIAVDCQTPTRLFGGNAHKGRVELQIDGEWNSLCKDTFRTTEAKVVCSMLGFSARWEQYFIYVKNGAELYTSSSSQSLVSTTSYVCKGEEQDLSMCNMVETNCSSSISAGINCKTPIRLVNGTGPQSGRVELKYRGQWGTICDDNFDDLEANVICNMLGFSGKNAKAHIGAYYGEGQGDIIVDELRCVGIEEDISECKSSDWLSPTNCNHNEDAAVECCKSFYIEIGDDGPANFVGRLEILNKTSWETLCSDSVDNHTALVFCNTLGFERGSVRLVNGTSERSGRVEVRHQGQWGTICANDFDNDDADVVCRKAGIRLW</sequence>
<evidence type="ECO:0000256" key="4">
    <source>
        <dbReference type="ARBA" id="ARBA00023180"/>
    </source>
</evidence>
<feature type="domain" description="SRCR" evidence="6">
    <location>
        <begin position="272"/>
        <end position="316"/>
    </location>
</feature>
<proteinExistence type="predicted"/>
<evidence type="ECO:0000256" key="1">
    <source>
        <dbReference type="ARBA" id="ARBA00022729"/>
    </source>
</evidence>
<dbReference type="Gene3D" id="3.10.250.10">
    <property type="entry name" value="SRCR-like domain"/>
    <property type="match status" value="5"/>
</dbReference>
<feature type="disulfide bond" evidence="5">
    <location>
        <begin position="134"/>
        <end position="144"/>
    </location>
</feature>
<evidence type="ECO:0000259" key="6">
    <source>
        <dbReference type="PROSITE" id="PS50287"/>
    </source>
</evidence>
<dbReference type="PANTHER" id="PTHR19331">
    <property type="entry name" value="SCAVENGER RECEPTOR DOMAIN-CONTAINING"/>
    <property type="match status" value="1"/>
</dbReference>
<keyword evidence="4" id="KW-0325">Glycoprotein</keyword>
<evidence type="ECO:0000313" key="7">
    <source>
        <dbReference type="EMBL" id="WAQ95363.1"/>
    </source>
</evidence>
<dbReference type="SUPFAM" id="SSF56487">
    <property type="entry name" value="SRCR-like"/>
    <property type="match status" value="5"/>
</dbReference>
<dbReference type="Proteomes" id="UP001164746">
    <property type="component" value="Chromosome 2"/>
</dbReference>
<reference evidence="7" key="1">
    <citation type="submission" date="2022-11" db="EMBL/GenBank/DDBJ databases">
        <title>Centuries of genome instability and evolution in soft-shell clam transmissible cancer (bioRxiv).</title>
        <authorList>
            <person name="Hart S.F.M."/>
            <person name="Yonemitsu M.A."/>
            <person name="Giersch R.M."/>
            <person name="Beal B.F."/>
            <person name="Arriagada G."/>
            <person name="Davis B.W."/>
            <person name="Ostrander E.A."/>
            <person name="Goff S.P."/>
            <person name="Metzger M.J."/>
        </authorList>
    </citation>
    <scope>NUCLEOTIDE SEQUENCE</scope>
    <source>
        <strain evidence="7">MELC-2E11</strain>
        <tissue evidence="7">Siphon/mantle</tissue>
    </source>
</reference>
<name>A0ABY7DEK7_MYAAR</name>